<dbReference type="InterPro" id="IPR036086">
    <property type="entry name" value="ParB/Sulfiredoxin_sf"/>
</dbReference>
<sequence>MELERQAQLEAEALSRRVLIHDILRRLRGEDNDLLPYSAVSELRPKGESYRGLQTIEVDKIIGTVDRYGDFDAEFMPKEPFTLERWTKLRQAQLEGTEFPPIHVYKVGDIYFVKDGNHRTALAKAQGQHYIDAYVTELDVPVDLDPDDTLKDVILKGEYAEFLEKTRLPELRPGHEPILFSKAGRYDVLLDHIHTHQYFMGLNQKRSISWEEAVTDWYDNLYLPTILEIRENGVMKNFPGRTEADLYLWISDHRYYLSQALGHDVGPEEATLSARRQAQKGPLSRLVDRLGSWLSHLAAQRKPSVTKKTLEG</sequence>
<evidence type="ECO:0000313" key="3">
    <source>
        <dbReference type="Proteomes" id="UP000321197"/>
    </source>
</evidence>
<protein>
    <submittedName>
        <fullName evidence="2">Transcriptional regulator</fullName>
    </submittedName>
</protein>
<accession>A0A511QZT3</accession>
<feature type="domain" description="DUF4032" evidence="1">
    <location>
        <begin position="201"/>
        <end position="271"/>
    </location>
</feature>
<evidence type="ECO:0000313" key="2">
    <source>
        <dbReference type="EMBL" id="GEM82868.1"/>
    </source>
</evidence>
<proteinExistence type="predicted"/>
<evidence type="ECO:0000259" key="1">
    <source>
        <dbReference type="Pfam" id="PF13224"/>
    </source>
</evidence>
<gene>
    <name evidence="2" type="ORF">MHY01S_10340</name>
</gene>
<dbReference type="OrthoDB" id="1100724at2"/>
<name>A0A511QZT3_9DEIN</name>
<dbReference type="AlphaFoldDB" id="A0A511QZT3"/>
<dbReference type="RefSeq" id="WP_119341368.1">
    <property type="nucleotide sequence ID" value="NZ_BJXL01000023.1"/>
</dbReference>
<dbReference type="SUPFAM" id="SSF110849">
    <property type="entry name" value="ParB/Sulfiredoxin"/>
    <property type="match status" value="1"/>
</dbReference>
<dbReference type="Proteomes" id="UP000321197">
    <property type="component" value="Unassembled WGS sequence"/>
</dbReference>
<dbReference type="InterPro" id="IPR025111">
    <property type="entry name" value="DUF4032"/>
</dbReference>
<dbReference type="Pfam" id="PF13224">
    <property type="entry name" value="DUF4032"/>
    <property type="match status" value="1"/>
</dbReference>
<dbReference type="EMBL" id="BJXL01000023">
    <property type="protein sequence ID" value="GEM82868.1"/>
    <property type="molecule type" value="Genomic_DNA"/>
</dbReference>
<comment type="caution">
    <text evidence="2">The sequence shown here is derived from an EMBL/GenBank/DDBJ whole genome shotgun (WGS) entry which is preliminary data.</text>
</comment>
<organism evidence="2 3">
    <name type="scientific">Meiothermus hypogaeus NBRC 106114</name>
    <dbReference type="NCBI Taxonomy" id="1227553"/>
    <lineage>
        <taxon>Bacteria</taxon>
        <taxon>Thermotogati</taxon>
        <taxon>Deinococcota</taxon>
        <taxon>Deinococci</taxon>
        <taxon>Thermales</taxon>
        <taxon>Thermaceae</taxon>
        <taxon>Meiothermus</taxon>
    </lineage>
</organism>
<reference evidence="2 3" key="1">
    <citation type="submission" date="2019-07" db="EMBL/GenBank/DDBJ databases">
        <title>Whole genome shotgun sequence of Meiothermus hypogaeus NBRC 106114.</title>
        <authorList>
            <person name="Hosoyama A."/>
            <person name="Uohara A."/>
            <person name="Ohji S."/>
            <person name="Ichikawa N."/>
        </authorList>
    </citation>
    <scope>NUCLEOTIDE SEQUENCE [LARGE SCALE GENOMIC DNA]</scope>
    <source>
        <strain evidence="2 3">NBRC 106114</strain>
    </source>
</reference>